<dbReference type="AlphaFoldDB" id="A7NS71"/>
<evidence type="ECO:0000313" key="1">
    <source>
        <dbReference type="EMBL" id="ABU60417.1"/>
    </source>
</evidence>
<evidence type="ECO:0000313" key="2">
    <source>
        <dbReference type="Proteomes" id="UP000000263"/>
    </source>
</evidence>
<dbReference type="KEGG" id="rca:Rcas_4399"/>
<dbReference type="Proteomes" id="UP000000263">
    <property type="component" value="Chromosome"/>
</dbReference>
<dbReference type="RefSeq" id="WP_012122838.1">
    <property type="nucleotide sequence ID" value="NC_009767.1"/>
</dbReference>
<name>A7NS71_ROSCS</name>
<dbReference type="HOGENOM" id="CLU_1204063_0_0_0"/>
<dbReference type="OrthoDB" id="3078186at2"/>
<accession>A7NS71</accession>
<sequence>MSAIYEKFVSWYLRFNGYFTIDNFVVHAADDPNRIRNGIIAPHTETDTIALRMPYSVEIAGNLRIANHEILVEGQNGRFDVVIAEVKSGNDNRPNRVWRNKNLAPIKYIVRFVGLYDECQITNVASQLATHYCYENERSRIRYIVFASEPNQHYLGQGVKYITFSQIAEFLVEIRGQCWIRSGIGVTSIHYQWDEQINKIFTMANDFEKPLPERRSAILEFLVSESQKTG</sequence>
<dbReference type="EMBL" id="CP000804">
    <property type="protein sequence ID" value="ABU60417.1"/>
    <property type="molecule type" value="Genomic_DNA"/>
</dbReference>
<gene>
    <name evidence="1" type="ordered locus">Rcas_4399</name>
</gene>
<organism evidence="1 2">
    <name type="scientific">Roseiflexus castenholzii (strain DSM 13941 / HLO8)</name>
    <dbReference type="NCBI Taxonomy" id="383372"/>
    <lineage>
        <taxon>Bacteria</taxon>
        <taxon>Bacillati</taxon>
        <taxon>Chloroflexota</taxon>
        <taxon>Chloroflexia</taxon>
        <taxon>Chloroflexales</taxon>
        <taxon>Roseiflexineae</taxon>
        <taxon>Roseiflexaceae</taxon>
        <taxon>Roseiflexus</taxon>
    </lineage>
</organism>
<keyword evidence="2" id="KW-1185">Reference proteome</keyword>
<protein>
    <submittedName>
        <fullName evidence="1">Uncharacterized protein</fullName>
    </submittedName>
</protein>
<proteinExistence type="predicted"/>
<dbReference type="STRING" id="383372.Rcas_4399"/>
<reference evidence="1 2" key="1">
    <citation type="submission" date="2007-08" db="EMBL/GenBank/DDBJ databases">
        <title>Complete sequence of Roseiflexus castenholzii DSM 13941.</title>
        <authorList>
            <consortium name="US DOE Joint Genome Institute"/>
            <person name="Copeland A."/>
            <person name="Lucas S."/>
            <person name="Lapidus A."/>
            <person name="Barry K."/>
            <person name="Glavina del Rio T."/>
            <person name="Dalin E."/>
            <person name="Tice H."/>
            <person name="Pitluck S."/>
            <person name="Thompson L.S."/>
            <person name="Brettin T."/>
            <person name="Bruce D."/>
            <person name="Detter J.C."/>
            <person name="Han C."/>
            <person name="Tapia R."/>
            <person name="Schmutz J."/>
            <person name="Larimer F."/>
            <person name="Land M."/>
            <person name="Hauser L."/>
            <person name="Kyrpides N."/>
            <person name="Mikhailova N."/>
            <person name="Bryant D.A."/>
            <person name="Hanada S."/>
            <person name="Tsukatani Y."/>
            <person name="Richardson P."/>
        </authorList>
    </citation>
    <scope>NUCLEOTIDE SEQUENCE [LARGE SCALE GENOMIC DNA]</scope>
    <source>
        <strain evidence="2">DSM 13941 / HLO8</strain>
    </source>
</reference>